<dbReference type="Proteomes" id="UP000616724">
    <property type="component" value="Unassembled WGS sequence"/>
</dbReference>
<sequence>MSLRPDDRRAARTASAAVTREALAELRHELNRMIDRMDAFVREAAASLQAASEGRFHRQFLLEGVPGSFRTSATAINRARTAMAGTADRAAEAERARLRLADELESTVMTVAEQVAAVQSAAGEGTSTIETISRTVCDMDDLARGIATAVDGGDGGRAGRDARGLADMAERLRAEVSHFLTVMRGN</sequence>
<dbReference type="Gene3D" id="1.20.120.1530">
    <property type="match status" value="1"/>
</dbReference>
<proteinExistence type="predicted"/>
<organism evidence="2 3">
    <name type="scientific">Planobispora longispora</name>
    <dbReference type="NCBI Taxonomy" id="28887"/>
    <lineage>
        <taxon>Bacteria</taxon>
        <taxon>Bacillati</taxon>
        <taxon>Actinomycetota</taxon>
        <taxon>Actinomycetes</taxon>
        <taxon>Streptosporangiales</taxon>
        <taxon>Streptosporangiaceae</taxon>
        <taxon>Planobispora</taxon>
    </lineage>
</organism>
<accession>A0A8J3W5C7</accession>
<evidence type="ECO:0008006" key="4">
    <source>
        <dbReference type="Google" id="ProtNLM"/>
    </source>
</evidence>
<name>A0A8J3W5C7_9ACTN</name>
<reference evidence="2 3" key="1">
    <citation type="submission" date="2021-01" db="EMBL/GenBank/DDBJ databases">
        <title>Whole genome shotgun sequence of Planobispora longispora NBRC 13918.</title>
        <authorList>
            <person name="Komaki H."/>
            <person name="Tamura T."/>
        </authorList>
    </citation>
    <scope>NUCLEOTIDE SEQUENCE [LARGE SCALE GENOMIC DNA]</scope>
    <source>
        <strain evidence="2 3">NBRC 13918</strain>
    </source>
</reference>
<keyword evidence="1" id="KW-0175">Coiled coil</keyword>
<feature type="coiled-coil region" evidence="1">
    <location>
        <begin position="16"/>
        <end position="43"/>
    </location>
</feature>
<dbReference type="AlphaFoldDB" id="A0A8J3W5C7"/>
<dbReference type="EMBL" id="BOOH01000018">
    <property type="protein sequence ID" value="GIH75721.1"/>
    <property type="molecule type" value="Genomic_DNA"/>
</dbReference>
<keyword evidence="3" id="KW-1185">Reference proteome</keyword>
<comment type="caution">
    <text evidence="2">The sequence shown here is derived from an EMBL/GenBank/DDBJ whole genome shotgun (WGS) entry which is preliminary data.</text>
</comment>
<evidence type="ECO:0000313" key="2">
    <source>
        <dbReference type="EMBL" id="GIH75721.1"/>
    </source>
</evidence>
<evidence type="ECO:0000313" key="3">
    <source>
        <dbReference type="Proteomes" id="UP000616724"/>
    </source>
</evidence>
<gene>
    <name evidence="2" type="ORF">Plo01_21500</name>
</gene>
<evidence type="ECO:0000256" key="1">
    <source>
        <dbReference type="SAM" id="Coils"/>
    </source>
</evidence>
<dbReference type="RefSeq" id="WP_203890393.1">
    <property type="nucleotide sequence ID" value="NZ_BOOH01000018.1"/>
</dbReference>
<protein>
    <recommendedName>
        <fullName evidence="4">Methyl-accepting chemotaxis protein</fullName>
    </recommendedName>
</protein>